<feature type="compositionally biased region" description="Low complexity" evidence="1">
    <location>
        <begin position="259"/>
        <end position="273"/>
    </location>
</feature>
<feature type="compositionally biased region" description="Basic and acidic residues" evidence="1">
    <location>
        <begin position="281"/>
        <end position="290"/>
    </location>
</feature>
<feature type="compositionally biased region" description="Basic residues" evidence="1">
    <location>
        <begin position="86"/>
        <end position="96"/>
    </location>
</feature>
<feature type="compositionally biased region" description="Polar residues" evidence="1">
    <location>
        <begin position="336"/>
        <end position="359"/>
    </location>
</feature>
<dbReference type="NCBIfam" id="TIGR02251">
    <property type="entry name" value="HIF-SF_euk"/>
    <property type="match status" value="1"/>
</dbReference>
<dbReference type="Proteomes" id="UP001305779">
    <property type="component" value="Unassembled WGS sequence"/>
</dbReference>
<feature type="compositionally biased region" description="Basic and acidic residues" evidence="1">
    <location>
        <begin position="177"/>
        <end position="187"/>
    </location>
</feature>
<dbReference type="PROSITE" id="PS50969">
    <property type="entry name" value="FCP1"/>
    <property type="match status" value="1"/>
</dbReference>
<evidence type="ECO:0000313" key="4">
    <source>
        <dbReference type="Proteomes" id="UP001305779"/>
    </source>
</evidence>
<accession>A0ABR0EMP7</accession>
<sequence>MSQQGVQPAAGGTEQGSSTTSQAFVPPPRTSSREVQLTQDRNSVPNAASSGQPNPSDATALPIPEQPTSAQQPSNPQERSESIGRGSRRSIRKGSKRKDQSSEKAPQAPSAEQERPKKKGGLLAFLNCCGSSDNVQETSQQDPAQPAKPASKTQPTRAQQPRNPQNVGTADTSTTQDSKEVIDEKSTQKANGSKIEGADPEKSQPSDGAVDKLEPNHPSGSLPNATADSSQTAEASSGLPNIVTSGPSDGPVDTNPANPSVQVQAPTPTVPQQEDQPIFDRTPEQKQLDEDIEMSDKLPLTEKEAQHIDEEHQHAGEDSQQGYSTSSLPPPPPLPQSHQGSGDSTGASHDTSLVSTPEQSGKWLLPPVRPELRGRKCLVLDLDETLVHSSFKILHQADFTIPVEIEGQYHNVYVIKRPGVDQFLKRVGELYEVVVFTASVSKYGDPLLDQLDIHGVVHHRLFRESCYNHQGNYVKDLSQVGRDLKETIIIDNSPTSYIFHPQHAVPISSWFSDAHDNELLDLIPVLQDLAGSQVQDVSLVLDVAL</sequence>
<evidence type="ECO:0000259" key="2">
    <source>
        <dbReference type="PROSITE" id="PS50969"/>
    </source>
</evidence>
<dbReference type="InterPro" id="IPR023214">
    <property type="entry name" value="HAD_sf"/>
</dbReference>
<feature type="region of interest" description="Disordered" evidence="1">
    <location>
        <begin position="311"/>
        <end position="366"/>
    </location>
</feature>
<feature type="domain" description="FCP1 homology" evidence="2">
    <location>
        <begin position="371"/>
        <end position="529"/>
    </location>
</feature>
<comment type="caution">
    <text evidence="3">The sequence shown here is derived from an EMBL/GenBank/DDBJ whole genome shotgun (WGS) entry which is preliminary data.</text>
</comment>
<gene>
    <name evidence="3" type="ORF">PRZ48_006171</name>
</gene>
<dbReference type="Pfam" id="PF03031">
    <property type="entry name" value="NIF"/>
    <property type="match status" value="1"/>
</dbReference>
<dbReference type="Gene3D" id="3.40.50.1000">
    <property type="entry name" value="HAD superfamily/HAD-like"/>
    <property type="match status" value="1"/>
</dbReference>
<feature type="compositionally biased region" description="Polar residues" evidence="1">
    <location>
        <begin position="218"/>
        <end position="247"/>
    </location>
</feature>
<organism evidence="3 4">
    <name type="scientific">Zasmidium cellare</name>
    <name type="common">Wine cellar mold</name>
    <name type="synonym">Racodium cellare</name>
    <dbReference type="NCBI Taxonomy" id="395010"/>
    <lineage>
        <taxon>Eukaryota</taxon>
        <taxon>Fungi</taxon>
        <taxon>Dikarya</taxon>
        <taxon>Ascomycota</taxon>
        <taxon>Pezizomycotina</taxon>
        <taxon>Dothideomycetes</taxon>
        <taxon>Dothideomycetidae</taxon>
        <taxon>Mycosphaerellales</taxon>
        <taxon>Mycosphaerellaceae</taxon>
        <taxon>Zasmidium</taxon>
    </lineage>
</organism>
<feature type="compositionally biased region" description="Basic and acidic residues" evidence="1">
    <location>
        <begin position="196"/>
        <end position="215"/>
    </location>
</feature>
<feature type="compositionally biased region" description="Polar residues" evidence="1">
    <location>
        <begin position="151"/>
        <end position="176"/>
    </location>
</feature>
<feature type="compositionally biased region" description="Polar residues" evidence="1">
    <location>
        <begin position="66"/>
        <end position="77"/>
    </location>
</feature>
<dbReference type="InterPro" id="IPR050365">
    <property type="entry name" value="TIM50"/>
</dbReference>
<dbReference type="EMBL" id="JAXOVC010000004">
    <property type="protein sequence ID" value="KAK4502745.1"/>
    <property type="molecule type" value="Genomic_DNA"/>
</dbReference>
<feature type="region of interest" description="Disordered" evidence="1">
    <location>
        <begin position="1"/>
        <end position="290"/>
    </location>
</feature>
<dbReference type="InterPro" id="IPR011948">
    <property type="entry name" value="Dullard_phosphatase"/>
</dbReference>
<dbReference type="SUPFAM" id="SSF56784">
    <property type="entry name" value="HAD-like"/>
    <property type="match status" value="1"/>
</dbReference>
<feature type="compositionally biased region" description="Polar residues" evidence="1">
    <location>
        <begin position="33"/>
        <end position="57"/>
    </location>
</feature>
<feature type="compositionally biased region" description="Polar residues" evidence="1">
    <location>
        <begin position="318"/>
        <end position="327"/>
    </location>
</feature>
<dbReference type="PANTHER" id="PTHR12210">
    <property type="entry name" value="DULLARD PROTEIN PHOSPHATASE"/>
    <property type="match status" value="1"/>
</dbReference>
<dbReference type="InterPro" id="IPR004274">
    <property type="entry name" value="FCP1_dom"/>
</dbReference>
<evidence type="ECO:0000256" key="1">
    <source>
        <dbReference type="SAM" id="MobiDB-lite"/>
    </source>
</evidence>
<dbReference type="InterPro" id="IPR036412">
    <property type="entry name" value="HAD-like_sf"/>
</dbReference>
<protein>
    <recommendedName>
        <fullName evidence="2">FCP1 homology domain-containing protein</fullName>
    </recommendedName>
</protein>
<reference evidence="3 4" key="1">
    <citation type="journal article" date="2023" name="G3 (Bethesda)">
        <title>A chromosome-level genome assembly of Zasmidium syzygii isolated from banana leaves.</title>
        <authorList>
            <person name="van Westerhoven A.C."/>
            <person name="Mehrabi R."/>
            <person name="Talebi R."/>
            <person name="Steentjes M.B.F."/>
            <person name="Corcolon B."/>
            <person name="Chong P.A."/>
            <person name="Kema G.H.J."/>
            <person name="Seidl M.F."/>
        </authorList>
    </citation>
    <scope>NUCLEOTIDE SEQUENCE [LARGE SCALE GENOMIC DNA]</scope>
    <source>
        <strain evidence="3 4">P124</strain>
    </source>
</reference>
<name>A0ABR0EMP7_ZASCE</name>
<dbReference type="SMART" id="SM00577">
    <property type="entry name" value="CPDc"/>
    <property type="match status" value="1"/>
</dbReference>
<evidence type="ECO:0000313" key="3">
    <source>
        <dbReference type="EMBL" id="KAK4502745.1"/>
    </source>
</evidence>
<feature type="compositionally biased region" description="Polar residues" evidence="1">
    <location>
        <begin position="129"/>
        <end position="143"/>
    </location>
</feature>
<proteinExistence type="predicted"/>
<keyword evidence="4" id="KW-1185">Reference proteome</keyword>
<dbReference type="CDD" id="cd07521">
    <property type="entry name" value="HAD_FCP1-like"/>
    <property type="match status" value="1"/>
</dbReference>